<dbReference type="GeneID" id="54981680"/>
<evidence type="ECO:0000313" key="1">
    <source>
        <dbReference type="EMBL" id="ASU03357.1"/>
    </source>
</evidence>
<keyword evidence="2" id="KW-1185">Reference proteome</keyword>
<reference evidence="1 2" key="1">
    <citation type="submission" date="2017-06" db="EMBL/GenBank/DDBJ databases">
        <title>A Novel Lytic Pseudoalteromonas phage Isolated from Qingdao coast of China.</title>
        <authorList>
            <person name="Li H."/>
        </authorList>
    </citation>
    <scope>NUCLEOTIDE SEQUENCE [LARGE SCALE GENOMIC DNA]</scope>
</reference>
<dbReference type="Proteomes" id="UP000222256">
    <property type="component" value="Segment"/>
</dbReference>
<protein>
    <submittedName>
        <fullName evidence="1">Uncharacterized protein</fullName>
    </submittedName>
</protein>
<evidence type="ECO:0000313" key="2">
    <source>
        <dbReference type="Proteomes" id="UP000222256"/>
    </source>
</evidence>
<dbReference type="RefSeq" id="YP_009791498.1">
    <property type="nucleotide sequence ID" value="NC_047839.1"/>
</dbReference>
<proteinExistence type="predicted"/>
<dbReference type="EMBL" id="MF370964">
    <property type="protein sequence ID" value="ASU03357.1"/>
    <property type="molecule type" value="Genomic_DNA"/>
</dbReference>
<sequence>MNISQHFGKFTNLPQASRTSLLAIADGHFHSIDNTTGHEVFAINRGLAHWLLHNCEHEVPPLEKARSASILAHQYSTSGAKTSWPKKPIVINCDEARIEDGVTRLYAIAYAQTEGVCMPVVFKTEINDEEE</sequence>
<organism evidence="1 2">
    <name type="scientific">Pseudoalteromonas phage J2-1</name>
    <dbReference type="NCBI Taxonomy" id="2023998"/>
    <lineage>
        <taxon>Viruses</taxon>
        <taxon>Duplodnaviria</taxon>
        <taxon>Heunggongvirae</taxon>
        <taxon>Uroviricota</taxon>
        <taxon>Caudoviricetes</taxon>
        <taxon>Qingdaovirus</taxon>
        <taxon>Qingdaovirus J21</taxon>
    </lineage>
</organism>
<dbReference type="KEGG" id="vg:54981680"/>
<accession>A0A223LG06</accession>
<name>A0A223LG06_9CAUD</name>